<dbReference type="InterPro" id="IPR008271">
    <property type="entry name" value="Ser/Thr_kinase_AS"/>
</dbReference>
<dbReference type="PROSITE" id="PS00107">
    <property type="entry name" value="PROTEIN_KINASE_ATP"/>
    <property type="match status" value="1"/>
</dbReference>
<proteinExistence type="inferred from homology"/>
<dbReference type="Proteomes" id="UP000193560">
    <property type="component" value="Unassembled WGS sequence"/>
</dbReference>
<feature type="region of interest" description="Disordered" evidence="6">
    <location>
        <begin position="1"/>
        <end position="21"/>
    </location>
</feature>
<evidence type="ECO:0000256" key="5">
    <source>
        <dbReference type="RuleBase" id="RU000304"/>
    </source>
</evidence>
<evidence type="ECO:0000259" key="7">
    <source>
        <dbReference type="PROSITE" id="PS50011"/>
    </source>
</evidence>
<feature type="domain" description="Protein kinase" evidence="7">
    <location>
        <begin position="205"/>
        <end position="455"/>
    </location>
</feature>
<keyword evidence="8" id="KW-0418">Kinase</keyword>
<dbReference type="Gene3D" id="3.30.200.20">
    <property type="entry name" value="Phosphorylase Kinase, domain 1"/>
    <property type="match status" value="1"/>
</dbReference>
<evidence type="ECO:0000256" key="1">
    <source>
        <dbReference type="ARBA" id="ARBA00008874"/>
    </source>
</evidence>
<dbReference type="InterPro" id="IPR017441">
    <property type="entry name" value="Protein_kinase_ATP_BS"/>
</dbReference>
<dbReference type="SUPFAM" id="SSF56112">
    <property type="entry name" value="Protein kinase-like (PK-like)"/>
    <property type="match status" value="1"/>
</dbReference>
<dbReference type="PANTHER" id="PTHR45832:SF22">
    <property type="entry name" value="SERINE_THREONINE-PROTEIN KINASE SAMKA-RELATED"/>
    <property type="match status" value="1"/>
</dbReference>
<keyword evidence="8" id="KW-0808">Transferase</keyword>
<evidence type="ECO:0000256" key="4">
    <source>
        <dbReference type="PROSITE-ProRule" id="PRU10141"/>
    </source>
</evidence>
<comment type="caution">
    <text evidence="8">The sequence shown here is derived from an EMBL/GenBank/DDBJ whole genome shotgun (WGS) entry which is preliminary data.</text>
</comment>
<sequence length="478" mass="54288">MAGLISTSYAKSTPPATPVPKVTCSNQLQLNPLHETTATNPMIPSTTPPASDGKVYDNGNSHITSTSFATRFHTKTADSNSGPMCAVMETLKGLWGINKKPKISSPYNAAHVNHIRFDFDANKWRSNECYPETMALLPVAQKYLLATFIRQLYAELEIPWNVTKEQCRELSVIDEGRTDSPILTHHEATLHVQQACKVYDPRFAYQSWARIGEGASGIVYRALNKQGLQVAIKRIRLCHHPRHDLLLNEIMVAKSPKCHPNIVQHLESYLWHDCIWIVMDFMDGGSLTDIVTNRYLFESEIATVCREVLHGLNYLHSNRIIHRDIKSDNILISRQGHIKLSDFGFSARLDPQRFQRNTIAGTPCWMAPEVVANEPYGCKVDIWSFGITVIEMIESKPPYFSQPNRATAMLKLKQQPSLQHPERLSSTFRHFLYQCFELEPQRRSSAKELLQHSFMESVQPIETLLPMIHAFINPSVVQ</sequence>
<dbReference type="EMBL" id="MCGE01000023">
    <property type="protein sequence ID" value="ORZ10888.1"/>
    <property type="molecule type" value="Genomic_DNA"/>
</dbReference>
<dbReference type="PROSITE" id="PS00108">
    <property type="entry name" value="PROTEIN_KINASE_ST"/>
    <property type="match status" value="1"/>
</dbReference>
<feature type="binding site" evidence="4">
    <location>
        <position position="233"/>
    </location>
    <ligand>
        <name>ATP</name>
        <dbReference type="ChEBI" id="CHEBI:30616"/>
    </ligand>
</feature>
<comment type="similarity">
    <text evidence="1">Belongs to the protein kinase superfamily. STE Ser/Thr protein kinase family. STE20 subfamily.</text>
</comment>
<name>A0A1X2I7F2_9FUNG</name>
<dbReference type="Gene3D" id="1.10.510.10">
    <property type="entry name" value="Transferase(Phosphotransferase) domain 1"/>
    <property type="match status" value="1"/>
</dbReference>
<keyword evidence="5" id="KW-0723">Serine/threonine-protein kinase</keyword>
<dbReference type="InterPro" id="IPR051931">
    <property type="entry name" value="PAK3-like"/>
</dbReference>
<dbReference type="STRING" id="90262.A0A1X2I7F2"/>
<dbReference type="PROSITE" id="PS50011">
    <property type="entry name" value="PROTEIN_KINASE_DOM"/>
    <property type="match status" value="1"/>
</dbReference>
<dbReference type="GO" id="GO:0005524">
    <property type="term" value="F:ATP binding"/>
    <property type="evidence" value="ECO:0007669"/>
    <property type="project" value="UniProtKB-UniRule"/>
</dbReference>
<dbReference type="AlphaFoldDB" id="A0A1X2I7F2"/>
<dbReference type="FunFam" id="1.10.510.10:FF:000421">
    <property type="entry name" value="Serine/threonine-protein kinase PAK 6"/>
    <property type="match status" value="1"/>
</dbReference>
<dbReference type="OrthoDB" id="248923at2759"/>
<keyword evidence="3 4" id="KW-0067">ATP-binding</keyword>
<evidence type="ECO:0000313" key="8">
    <source>
        <dbReference type="EMBL" id="ORZ10888.1"/>
    </source>
</evidence>
<dbReference type="SMART" id="SM00220">
    <property type="entry name" value="S_TKc"/>
    <property type="match status" value="1"/>
</dbReference>
<dbReference type="PANTHER" id="PTHR45832">
    <property type="entry name" value="SERINE/THREONINE-PROTEIN KINASE SAMKA-RELATED-RELATED"/>
    <property type="match status" value="1"/>
</dbReference>
<protein>
    <submittedName>
        <fullName evidence="8">Kinase-like domain-containing protein</fullName>
    </submittedName>
</protein>
<evidence type="ECO:0000256" key="2">
    <source>
        <dbReference type="ARBA" id="ARBA00022741"/>
    </source>
</evidence>
<gene>
    <name evidence="8" type="ORF">BCR42DRAFT_422269</name>
</gene>
<keyword evidence="9" id="KW-1185">Reference proteome</keyword>
<organism evidence="8 9">
    <name type="scientific">Absidia repens</name>
    <dbReference type="NCBI Taxonomy" id="90262"/>
    <lineage>
        <taxon>Eukaryota</taxon>
        <taxon>Fungi</taxon>
        <taxon>Fungi incertae sedis</taxon>
        <taxon>Mucoromycota</taxon>
        <taxon>Mucoromycotina</taxon>
        <taxon>Mucoromycetes</taxon>
        <taxon>Mucorales</taxon>
        <taxon>Cunninghamellaceae</taxon>
        <taxon>Absidia</taxon>
    </lineage>
</organism>
<dbReference type="InterPro" id="IPR011009">
    <property type="entry name" value="Kinase-like_dom_sf"/>
</dbReference>
<feature type="compositionally biased region" description="Polar residues" evidence="6">
    <location>
        <begin position="1"/>
        <end position="11"/>
    </location>
</feature>
<reference evidence="8 9" key="1">
    <citation type="submission" date="2016-07" db="EMBL/GenBank/DDBJ databases">
        <title>Pervasive Adenine N6-methylation of Active Genes in Fungi.</title>
        <authorList>
            <consortium name="DOE Joint Genome Institute"/>
            <person name="Mondo S.J."/>
            <person name="Dannebaum R.O."/>
            <person name="Kuo R.C."/>
            <person name="Labutti K."/>
            <person name="Haridas S."/>
            <person name="Kuo A."/>
            <person name="Salamov A."/>
            <person name="Ahrendt S.R."/>
            <person name="Lipzen A."/>
            <person name="Sullivan W."/>
            <person name="Andreopoulos W.B."/>
            <person name="Clum A."/>
            <person name="Lindquist E."/>
            <person name="Daum C."/>
            <person name="Ramamoorthy G.K."/>
            <person name="Gryganskyi A."/>
            <person name="Culley D."/>
            <person name="Magnuson J.K."/>
            <person name="James T.Y."/>
            <person name="O'Malley M.A."/>
            <person name="Stajich J.E."/>
            <person name="Spatafora J.W."/>
            <person name="Visel A."/>
            <person name="Grigoriev I.V."/>
        </authorList>
    </citation>
    <scope>NUCLEOTIDE SEQUENCE [LARGE SCALE GENOMIC DNA]</scope>
    <source>
        <strain evidence="8 9">NRRL 1336</strain>
    </source>
</reference>
<dbReference type="InterPro" id="IPR000719">
    <property type="entry name" value="Prot_kinase_dom"/>
</dbReference>
<dbReference type="Pfam" id="PF00069">
    <property type="entry name" value="Pkinase"/>
    <property type="match status" value="1"/>
</dbReference>
<dbReference type="GO" id="GO:0004674">
    <property type="term" value="F:protein serine/threonine kinase activity"/>
    <property type="evidence" value="ECO:0007669"/>
    <property type="project" value="UniProtKB-KW"/>
</dbReference>
<evidence type="ECO:0000256" key="6">
    <source>
        <dbReference type="SAM" id="MobiDB-lite"/>
    </source>
</evidence>
<evidence type="ECO:0000313" key="9">
    <source>
        <dbReference type="Proteomes" id="UP000193560"/>
    </source>
</evidence>
<keyword evidence="2 4" id="KW-0547">Nucleotide-binding</keyword>
<evidence type="ECO:0000256" key="3">
    <source>
        <dbReference type="ARBA" id="ARBA00022840"/>
    </source>
</evidence>
<accession>A0A1X2I7F2</accession>